<dbReference type="PROSITE" id="PS51257">
    <property type="entry name" value="PROKAR_LIPOPROTEIN"/>
    <property type="match status" value="1"/>
</dbReference>
<proteinExistence type="predicted"/>
<name>A0A830GQA9_9EURY</name>
<organism evidence="1 2">
    <name type="scientific">Haloarcula pellucida</name>
    <dbReference type="NCBI Taxonomy" id="1427151"/>
    <lineage>
        <taxon>Archaea</taxon>
        <taxon>Methanobacteriati</taxon>
        <taxon>Methanobacteriota</taxon>
        <taxon>Stenosarchaea group</taxon>
        <taxon>Halobacteria</taxon>
        <taxon>Halobacteriales</taxon>
        <taxon>Haloarculaceae</taxon>
        <taxon>Haloarcula</taxon>
    </lineage>
</organism>
<dbReference type="Proteomes" id="UP000605784">
    <property type="component" value="Unassembled WGS sequence"/>
</dbReference>
<dbReference type="EMBL" id="BMOU01000007">
    <property type="protein sequence ID" value="GGO02132.1"/>
    <property type="molecule type" value="Genomic_DNA"/>
</dbReference>
<reference evidence="1" key="2">
    <citation type="submission" date="2020-09" db="EMBL/GenBank/DDBJ databases">
        <authorList>
            <person name="Sun Q."/>
            <person name="Ohkuma M."/>
        </authorList>
    </citation>
    <scope>NUCLEOTIDE SEQUENCE</scope>
    <source>
        <strain evidence="1">JCM 17820</strain>
    </source>
</reference>
<dbReference type="RefSeq" id="WP_189001479.1">
    <property type="nucleotide sequence ID" value="NZ_BMOU01000007.1"/>
</dbReference>
<accession>A0A830GQA9</accession>
<evidence type="ECO:0000313" key="2">
    <source>
        <dbReference type="Proteomes" id="UP000605784"/>
    </source>
</evidence>
<reference evidence="1" key="1">
    <citation type="journal article" date="2014" name="Int. J. Syst. Evol. Microbiol.">
        <title>Complete genome sequence of Corynebacterium casei LMG S-19264T (=DSM 44701T), isolated from a smear-ripened cheese.</title>
        <authorList>
            <consortium name="US DOE Joint Genome Institute (JGI-PGF)"/>
            <person name="Walter F."/>
            <person name="Albersmeier A."/>
            <person name="Kalinowski J."/>
            <person name="Ruckert C."/>
        </authorList>
    </citation>
    <scope>NUCLEOTIDE SEQUENCE</scope>
    <source>
        <strain evidence="1">JCM 17820</strain>
    </source>
</reference>
<gene>
    <name evidence="1" type="ORF">GCM10009030_36350</name>
</gene>
<evidence type="ECO:0000313" key="1">
    <source>
        <dbReference type="EMBL" id="GGO02132.1"/>
    </source>
</evidence>
<protein>
    <recommendedName>
        <fullName evidence="3">Lipoprotein</fullName>
    </recommendedName>
</protein>
<sequence>MHRGATVAALALCLVTAGCTGLVGSGSPSAGETVTPAPVPAQPPAPVAPGLTETGVTDTRALARAHVTTLGNVSYTLRHTRTVETANGTVRLRQVTTGEFGANYREYVATRTITGTSVPDTEIRTRWAEGRAVQWTTVNGTTRRAIVADGRGIGAPPLSPRAALFFDPTYNGRIASLFSGANVTAVTRTGEEVMQTYRAPVSRVVADGATDRSQFPVVPAERVGDVRFTAVVGPSGVVYGYGTQYTVVRNGTRLRVTESMRYSDLGTTTPDLGE</sequence>
<dbReference type="AlphaFoldDB" id="A0A830GQA9"/>
<keyword evidence="2" id="KW-1185">Reference proteome</keyword>
<comment type="caution">
    <text evidence="1">The sequence shown here is derived from an EMBL/GenBank/DDBJ whole genome shotgun (WGS) entry which is preliminary data.</text>
</comment>
<evidence type="ECO:0008006" key="3">
    <source>
        <dbReference type="Google" id="ProtNLM"/>
    </source>
</evidence>